<dbReference type="Proteomes" id="UP000011682">
    <property type="component" value="Unassembled WGS sequence"/>
</dbReference>
<keyword evidence="1" id="KW-0472">Membrane</keyword>
<evidence type="ECO:0000256" key="1">
    <source>
        <dbReference type="SAM" id="Phobius"/>
    </source>
</evidence>
<name>S9PS31_CYSF2</name>
<dbReference type="AlphaFoldDB" id="S9PS31"/>
<comment type="caution">
    <text evidence="2">The sequence shown here is derived from an EMBL/GenBank/DDBJ whole genome shotgun (WGS) entry which is preliminary data.</text>
</comment>
<evidence type="ECO:0000313" key="2">
    <source>
        <dbReference type="EMBL" id="EPX65332.1"/>
    </source>
</evidence>
<keyword evidence="1" id="KW-0812">Transmembrane</keyword>
<evidence type="ECO:0000313" key="3">
    <source>
        <dbReference type="Proteomes" id="UP000011682"/>
    </source>
</evidence>
<protein>
    <submittedName>
        <fullName evidence="2">Uncharacterized protein</fullName>
    </submittedName>
</protein>
<organism evidence="2 3">
    <name type="scientific">Cystobacter fuscus (strain ATCC 25194 / DSM 2262 / NBRC 100088 / M29)</name>
    <dbReference type="NCBI Taxonomy" id="1242864"/>
    <lineage>
        <taxon>Bacteria</taxon>
        <taxon>Pseudomonadati</taxon>
        <taxon>Myxococcota</taxon>
        <taxon>Myxococcia</taxon>
        <taxon>Myxococcales</taxon>
        <taxon>Cystobacterineae</taxon>
        <taxon>Archangiaceae</taxon>
        <taxon>Cystobacter</taxon>
    </lineage>
</organism>
<dbReference type="EMBL" id="ANAH02000001">
    <property type="protein sequence ID" value="EPX65332.1"/>
    <property type="molecule type" value="Genomic_DNA"/>
</dbReference>
<keyword evidence="3" id="KW-1185">Reference proteome</keyword>
<accession>S9PS31</accession>
<keyword evidence="1" id="KW-1133">Transmembrane helix</keyword>
<feature type="transmembrane region" description="Helical" evidence="1">
    <location>
        <begin position="97"/>
        <end position="118"/>
    </location>
</feature>
<gene>
    <name evidence="2" type="ORF">D187_000758</name>
</gene>
<sequence length="188" mass="20277">MEVIAMKRERLPWALGWASLGIGLTELAFAEGICRVLGLSKYRADRVRALGLRELASGWGLLREPQRRDWVWARVAGDAMDLTLLAVTFGKPRASRVWQGVLTAAVAGVTIVDLYAALTRAAPLRRSKAVAPSLGMDVGRDVPAESWRGSGLAEDVGVNGARGDAGASEEARQRMMDEAARRLGLPEV</sequence>
<proteinExistence type="predicted"/>
<dbReference type="eggNOG" id="COG5637">
    <property type="taxonomic scope" value="Bacteria"/>
</dbReference>
<reference evidence="2" key="1">
    <citation type="submission" date="2013-05" db="EMBL/GenBank/DDBJ databases">
        <title>Genome assembly of Cystobacter fuscus DSM 2262.</title>
        <authorList>
            <person name="Sharma G."/>
            <person name="Khatri I."/>
            <person name="Kaur C."/>
            <person name="Mayilraj S."/>
            <person name="Subramanian S."/>
        </authorList>
    </citation>
    <scope>NUCLEOTIDE SEQUENCE [LARGE SCALE GENOMIC DNA]</scope>
    <source>
        <strain evidence="2">DSM 2262</strain>
    </source>
</reference>